<feature type="compositionally biased region" description="Basic and acidic residues" evidence="1">
    <location>
        <begin position="91"/>
        <end position="101"/>
    </location>
</feature>
<organism evidence="2 3">
    <name type="scientific">Coniochaeta ligniaria NRRL 30616</name>
    <dbReference type="NCBI Taxonomy" id="1408157"/>
    <lineage>
        <taxon>Eukaryota</taxon>
        <taxon>Fungi</taxon>
        <taxon>Dikarya</taxon>
        <taxon>Ascomycota</taxon>
        <taxon>Pezizomycotina</taxon>
        <taxon>Sordariomycetes</taxon>
        <taxon>Sordariomycetidae</taxon>
        <taxon>Coniochaetales</taxon>
        <taxon>Coniochaetaceae</taxon>
        <taxon>Coniochaeta</taxon>
    </lineage>
</organism>
<gene>
    <name evidence="2" type="ORF">CONLIGDRAFT_650648</name>
</gene>
<reference evidence="2 3" key="1">
    <citation type="submission" date="2016-10" db="EMBL/GenBank/DDBJ databases">
        <title>Draft genome sequence of Coniochaeta ligniaria NRRL30616, a lignocellulolytic fungus for bioabatement of inhibitors in plant biomass hydrolysates.</title>
        <authorList>
            <consortium name="DOE Joint Genome Institute"/>
            <person name="Jimenez D.J."/>
            <person name="Hector R.E."/>
            <person name="Riley R."/>
            <person name="Sun H."/>
            <person name="Grigoriev I.V."/>
            <person name="Van Elsas J.D."/>
            <person name="Nichols N.N."/>
        </authorList>
    </citation>
    <scope>NUCLEOTIDE SEQUENCE [LARGE SCALE GENOMIC DNA]</scope>
    <source>
        <strain evidence="2 3">NRRL 30616</strain>
    </source>
</reference>
<feature type="region of interest" description="Disordered" evidence="1">
    <location>
        <begin position="89"/>
        <end position="110"/>
    </location>
</feature>
<keyword evidence="3" id="KW-1185">Reference proteome</keyword>
<dbReference type="EMBL" id="KV875121">
    <property type="protein sequence ID" value="OIW22329.1"/>
    <property type="molecule type" value="Genomic_DNA"/>
</dbReference>
<dbReference type="STRING" id="1408157.A0A1J7IMH3"/>
<protein>
    <submittedName>
        <fullName evidence="2">Uncharacterized protein</fullName>
    </submittedName>
</protein>
<evidence type="ECO:0000256" key="1">
    <source>
        <dbReference type="SAM" id="MobiDB-lite"/>
    </source>
</evidence>
<dbReference type="AlphaFoldDB" id="A0A1J7IMH3"/>
<accession>A0A1J7IMH3</accession>
<evidence type="ECO:0000313" key="3">
    <source>
        <dbReference type="Proteomes" id="UP000182658"/>
    </source>
</evidence>
<dbReference type="InParanoid" id="A0A1J7IMH3"/>
<dbReference type="OrthoDB" id="4707307at2759"/>
<dbReference type="Proteomes" id="UP000182658">
    <property type="component" value="Unassembled WGS sequence"/>
</dbReference>
<sequence length="267" mass="30727">MLPRHQKEARWPATPAINHMALQARADIQTAKIWQIHSLRSLESTISTIRYLDESVTSLRSKMDSLMEMVRIQMGQNQQLATLVAQLTAHNRREPSSRRDLPSAADGNDDFEMIGQYQVPQREGPFREMTTHREIKPKRWYFAPNHSRQSLAPFVTAGREPSAYPHTSLFNRQTGSPFETKPYYTRIKRNNVGQFNPDYPGPQDLRMISDGKTLVLTDVTAFRERFYTITTSPEGENQALSLFDTLLSGSTLIWWNSKLTAEDRQEL</sequence>
<name>A0A1J7IMH3_9PEZI</name>
<proteinExistence type="predicted"/>
<evidence type="ECO:0000313" key="2">
    <source>
        <dbReference type="EMBL" id="OIW22329.1"/>
    </source>
</evidence>